<dbReference type="Proteomes" id="UP000270757">
    <property type="component" value="Unassembled WGS sequence"/>
</dbReference>
<dbReference type="RefSeq" id="WP_108294913.1">
    <property type="nucleotide sequence ID" value="NZ_CAAAIR010000015.1"/>
</dbReference>
<name>A0A3A5L5X8_9GAMM</name>
<protein>
    <submittedName>
        <fullName evidence="2">Uncharacterized protein</fullName>
    </submittedName>
</protein>
<dbReference type="EMBL" id="QFGG01000015">
    <property type="protein sequence ID" value="TID39855.1"/>
    <property type="molecule type" value="Genomic_DNA"/>
</dbReference>
<accession>A0A3A5L5X8</accession>
<organism evidence="2 5">
    <name type="scientific">Legionella taurinensis</name>
    <dbReference type="NCBI Taxonomy" id="70611"/>
    <lineage>
        <taxon>Bacteria</taxon>
        <taxon>Pseudomonadati</taxon>
        <taxon>Pseudomonadota</taxon>
        <taxon>Gammaproteobacteria</taxon>
        <taxon>Legionellales</taxon>
        <taxon>Legionellaceae</taxon>
        <taxon>Legionella</taxon>
    </lineage>
</organism>
<evidence type="ECO:0000313" key="6">
    <source>
        <dbReference type="Proteomes" id="UP000306421"/>
    </source>
</evidence>
<reference evidence="2 5" key="3">
    <citation type="submission" date="2018-09" db="EMBL/GenBank/DDBJ databases">
        <title>Draft genome sequences of Legionella taurinensis isolated from water samples.</title>
        <authorList>
            <person name="Chakeri A."/>
            <person name="Allerberger F."/>
            <person name="Kundi M."/>
            <person name="Ruppitsch W."/>
            <person name="Schmid D."/>
        </authorList>
    </citation>
    <scope>NUCLEOTIDE SEQUENCE [LARGE SCALE GENOMIC DNA]</scope>
    <source>
        <strain evidence="2 5">4570-18-6</strain>
    </source>
</reference>
<reference evidence="3 6" key="2">
    <citation type="submission" date="2018-04" db="EMBL/GenBank/DDBJ databases">
        <title>Whole genome sequence comparison of clinical and drinking water Legionella pneumophila isolates.</title>
        <authorList>
            <person name="Garner E."/>
        </authorList>
    </citation>
    <scope>NUCLEOTIDE SEQUENCE [LARGE SCALE GENOMIC DNA]</scope>
    <source>
        <strain evidence="3 6">WH02</strain>
    </source>
</reference>
<sequence>MVKWVNSLQTTCLVIALSSCQFPDDPNRTLKTIQETHRLKAGVCSNQATPSEETELLLKLARDLHAEITWYSDNQEALYRQLQHFKLDVAACAIHQDSPWSKLLAFTVPYYKKESTAYVLAVPPGENAWLKAVNEFIHQQKEIQHAARH</sequence>
<dbReference type="EMBL" id="QZWB01000018">
    <property type="protein sequence ID" value="RJT43983.1"/>
    <property type="molecule type" value="Genomic_DNA"/>
</dbReference>
<evidence type="ECO:0000313" key="4">
    <source>
        <dbReference type="Proteomes" id="UP000251035"/>
    </source>
</evidence>
<gene>
    <name evidence="2" type="ORF">D6J04_13350</name>
    <name evidence="1" type="ORF">DB745_12700</name>
    <name evidence="3" type="ORF">DIZ81_13350</name>
</gene>
<dbReference type="PROSITE" id="PS51257">
    <property type="entry name" value="PROKAR_LIPOPROTEIN"/>
    <property type="match status" value="1"/>
</dbReference>
<dbReference type="EMBL" id="QCXM01000015">
    <property type="protein sequence ID" value="PUT45296.1"/>
    <property type="molecule type" value="Genomic_DNA"/>
</dbReference>
<dbReference type="Proteomes" id="UP000306421">
    <property type="component" value="Unassembled WGS sequence"/>
</dbReference>
<evidence type="ECO:0000313" key="5">
    <source>
        <dbReference type="Proteomes" id="UP000270757"/>
    </source>
</evidence>
<evidence type="ECO:0000313" key="1">
    <source>
        <dbReference type="EMBL" id="PUT45296.1"/>
    </source>
</evidence>
<comment type="caution">
    <text evidence="2">The sequence shown here is derived from an EMBL/GenBank/DDBJ whole genome shotgun (WGS) entry which is preliminary data.</text>
</comment>
<evidence type="ECO:0000313" key="2">
    <source>
        <dbReference type="EMBL" id="RJT43983.1"/>
    </source>
</evidence>
<reference evidence="1 4" key="1">
    <citation type="submission" date="2018-04" db="EMBL/GenBank/DDBJ databases">
        <title>Whole genome sequence comparison of clinical and drinking water Legionella pneumophila isolates associated with the Flint Water Crisis.</title>
        <authorList>
            <person name="Garner E."/>
            <person name="Brown C."/>
            <person name="Schwake O."/>
            <person name="Coil D."/>
            <person name="Jospin G."/>
            <person name="Eisen J."/>
            <person name="Edwards M."/>
            <person name="Pruden A."/>
        </authorList>
    </citation>
    <scope>NUCLEOTIDE SEQUENCE [LARGE SCALE GENOMIC DNA]</scope>
    <source>
        <strain evidence="1 4">Genessee03</strain>
    </source>
</reference>
<dbReference type="Proteomes" id="UP000251035">
    <property type="component" value="Unassembled WGS sequence"/>
</dbReference>
<dbReference type="SUPFAM" id="SSF53850">
    <property type="entry name" value="Periplasmic binding protein-like II"/>
    <property type="match status" value="1"/>
</dbReference>
<dbReference type="OrthoDB" id="6150901at2"/>
<dbReference type="GeneID" id="48948347"/>
<evidence type="ECO:0000313" key="3">
    <source>
        <dbReference type="EMBL" id="TID39855.1"/>
    </source>
</evidence>
<proteinExistence type="predicted"/>
<keyword evidence="4" id="KW-1185">Reference proteome</keyword>
<dbReference type="Gene3D" id="3.40.190.10">
    <property type="entry name" value="Periplasmic binding protein-like II"/>
    <property type="match status" value="1"/>
</dbReference>
<dbReference type="AlphaFoldDB" id="A0A3A5L5X8"/>